<keyword evidence="1" id="KW-0805">Transcription regulation</keyword>
<evidence type="ECO:0000256" key="3">
    <source>
        <dbReference type="ARBA" id="ARBA00023163"/>
    </source>
</evidence>
<feature type="DNA-binding region" description="H-T-H motif" evidence="4">
    <location>
        <begin position="38"/>
        <end position="57"/>
    </location>
</feature>
<protein>
    <submittedName>
        <fullName evidence="6">TetR/AcrR family transcriptional regulator</fullName>
    </submittedName>
</protein>
<dbReference type="Gene3D" id="1.10.357.10">
    <property type="entry name" value="Tetracycline Repressor, domain 2"/>
    <property type="match status" value="1"/>
</dbReference>
<evidence type="ECO:0000313" key="7">
    <source>
        <dbReference type="Proteomes" id="UP001500280"/>
    </source>
</evidence>
<evidence type="ECO:0000313" key="6">
    <source>
        <dbReference type="EMBL" id="GAA1720081.1"/>
    </source>
</evidence>
<dbReference type="PANTHER" id="PTHR30055:SF234">
    <property type="entry name" value="HTH-TYPE TRANSCRIPTIONAL REGULATOR BETI"/>
    <property type="match status" value="1"/>
</dbReference>
<evidence type="ECO:0000256" key="2">
    <source>
        <dbReference type="ARBA" id="ARBA00023125"/>
    </source>
</evidence>
<evidence type="ECO:0000259" key="5">
    <source>
        <dbReference type="PROSITE" id="PS50977"/>
    </source>
</evidence>
<accession>A0ABP4VDP2</accession>
<dbReference type="PROSITE" id="PS50977">
    <property type="entry name" value="HTH_TETR_2"/>
    <property type="match status" value="1"/>
</dbReference>
<keyword evidence="3" id="KW-0804">Transcription</keyword>
<dbReference type="Pfam" id="PF00440">
    <property type="entry name" value="TetR_N"/>
    <property type="match status" value="1"/>
</dbReference>
<dbReference type="PRINTS" id="PR00455">
    <property type="entry name" value="HTHTETR"/>
</dbReference>
<dbReference type="SUPFAM" id="SSF46689">
    <property type="entry name" value="Homeodomain-like"/>
    <property type="match status" value="1"/>
</dbReference>
<keyword evidence="7" id="KW-1185">Reference proteome</keyword>
<evidence type="ECO:0000256" key="4">
    <source>
        <dbReference type="PROSITE-ProRule" id="PRU00335"/>
    </source>
</evidence>
<feature type="domain" description="HTH tetR-type" evidence="5">
    <location>
        <begin position="15"/>
        <end position="75"/>
    </location>
</feature>
<keyword evidence="2 4" id="KW-0238">DNA-binding</keyword>
<organism evidence="6 7">
    <name type="scientific">Kribbella yunnanensis</name>
    <dbReference type="NCBI Taxonomy" id="190194"/>
    <lineage>
        <taxon>Bacteria</taxon>
        <taxon>Bacillati</taxon>
        <taxon>Actinomycetota</taxon>
        <taxon>Actinomycetes</taxon>
        <taxon>Propionibacteriales</taxon>
        <taxon>Kribbellaceae</taxon>
        <taxon>Kribbella</taxon>
    </lineage>
</organism>
<dbReference type="InterPro" id="IPR050109">
    <property type="entry name" value="HTH-type_TetR-like_transc_reg"/>
</dbReference>
<dbReference type="Proteomes" id="UP001500280">
    <property type="component" value="Unassembled WGS sequence"/>
</dbReference>
<gene>
    <name evidence="6" type="ORF">GCM10009745_81440</name>
</gene>
<dbReference type="PANTHER" id="PTHR30055">
    <property type="entry name" value="HTH-TYPE TRANSCRIPTIONAL REGULATOR RUTR"/>
    <property type="match status" value="1"/>
</dbReference>
<name>A0ABP4VDP2_9ACTN</name>
<dbReference type="EMBL" id="BAAANF010000033">
    <property type="protein sequence ID" value="GAA1720081.1"/>
    <property type="molecule type" value="Genomic_DNA"/>
</dbReference>
<dbReference type="InterPro" id="IPR009057">
    <property type="entry name" value="Homeodomain-like_sf"/>
</dbReference>
<proteinExistence type="predicted"/>
<reference evidence="7" key="1">
    <citation type="journal article" date="2019" name="Int. J. Syst. Evol. Microbiol.">
        <title>The Global Catalogue of Microorganisms (GCM) 10K type strain sequencing project: providing services to taxonomists for standard genome sequencing and annotation.</title>
        <authorList>
            <consortium name="The Broad Institute Genomics Platform"/>
            <consortium name="The Broad Institute Genome Sequencing Center for Infectious Disease"/>
            <person name="Wu L."/>
            <person name="Ma J."/>
        </authorList>
    </citation>
    <scope>NUCLEOTIDE SEQUENCE [LARGE SCALE GENOMIC DNA]</scope>
    <source>
        <strain evidence="7">JCM 14307</strain>
    </source>
</reference>
<dbReference type="InterPro" id="IPR001647">
    <property type="entry name" value="HTH_TetR"/>
</dbReference>
<comment type="caution">
    <text evidence="6">The sequence shown here is derived from an EMBL/GenBank/DDBJ whole genome shotgun (WGS) entry which is preliminary data.</text>
</comment>
<evidence type="ECO:0000256" key="1">
    <source>
        <dbReference type="ARBA" id="ARBA00023015"/>
    </source>
</evidence>
<sequence length="239" mass="25807">MNGRTTMAVLAEQDSGSAARILGAARELVLRRGVKGLTVAEIAERAHVAKGTIYLHWSTREDLLVGLFGRDFLASLDELGAELTADPEVARPSRLLPLLIQSTVEHPFIRALQVEDDDLLGVLTQHPRSASLLENLGPAALMRIALPVWRKHHLARTDWTFDDQAYALQALIRGFVTISAEQRVLAHISVDDPIRVLAAAVTALLGPEEPGPGDISATADAALAELATRREALLESIGK</sequence>